<evidence type="ECO:0000313" key="6">
    <source>
        <dbReference type="Proteomes" id="UP000591131"/>
    </source>
</evidence>
<feature type="region of interest" description="Disordered" evidence="4">
    <location>
        <begin position="1076"/>
        <end position="1098"/>
    </location>
</feature>
<dbReference type="PROSITE" id="PS50082">
    <property type="entry name" value="WD_REPEATS_2"/>
    <property type="match status" value="1"/>
</dbReference>
<dbReference type="Pfam" id="PF12799">
    <property type="entry name" value="LRR_4"/>
    <property type="match status" value="2"/>
</dbReference>
<dbReference type="SUPFAM" id="SSF50978">
    <property type="entry name" value="WD40 repeat-like"/>
    <property type="match status" value="1"/>
</dbReference>
<organism evidence="5 6">
    <name type="scientific">Perkinsus chesapeaki</name>
    <name type="common">Clam parasite</name>
    <name type="synonym">Perkinsus andrewsi</name>
    <dbReference type="NCBI Taxonomy" id="330153"/>
    <lineage>
        <taxon>Eukaryota</taxon>
        <taxon>Sar</taxon>
        <taxon>Alveolata</taxon>
        <taxon>Perkinsozoa</taxon>
        <taxon>Perkinsea</taxon>
        <taxon>Perkinsida</taxon>
        <taxon>Perkinsidae</taxon>
        <taxon>Perkinsus</taxon>
    </lineage>
</organism>
<dbReference type="InterPro" id="IPR003591">
    <property type="entry name" value="Leu-rich_rpt_typical-subtyp"/>
</dbReference>
<dbReference type="PROSITE" id="PS50294">
    <property type="entry name" value="WD_REPEATS_REGION"/>
    <property type="match status" value="1"/>
</dbReference>
<evidence type="ECO:0000256" key="3">
    <source>
        <dbReference type="PROSITE-ProRule" id="PRU00221"/>
    </source>
</evidence>
<feature type="compositionally biased region" description="Low complexity" evidence="4">
    <location>
        <begin position="801"/>
        <end position="815"/>
    </location>
</feature>
<dbReference type="OrthoDB" id="445175at2759"/>
<dbReference type="InterPro" id="IPR025875">
    <property type="entry name" value="Leu-rich_rpt_4"/>
</dbReference>
<evidence type="ECO:0000256" key="1">
    <source>
        <dbReference type="ARBA" id="ARBA00022614"/>
    </source>
</evidence>
<feature type="region of interest" description="Disordered" evidence="4">
    <location>
        <begin position="364"/>
        <end position="409"/>
    </location>
</feature>
<feature type="repeat" description="WD" evidence="3">
    <location>
        <begin position="200"/>
        <end position="241"/>
    </location>
</feature>
<feature type="region of interest" description="Disordered" evidence="4">
    <location>
        <begin position="801"/>
        <end position="823"/>
    </location>
</feature>
<dbReference type="InterPro" id="IPR015943">
    <property type="entry name" value="WD40/YVTN_repeat-like_dom_sf"/>
</dbReference>
<protein>
    <submittedName>
        <fullName evidence="5">WD repeat-containing protein 4</fullName>
    </submittedName>
</protein>
<feature type="compositionally biased region" description="Basic and acidic residues" evidence="4">
    <location>
        <begin position="1083"/>
        <end position="1094"/>
    </location>
</feature>
<dbReference type="SMART" id="SM00320">
    <property type="entry name" value="WD40"/>
    <property type="match status" value="4"/>
</dbReference>
<dbReference type="Gene3D" id="2.130.10.10">
    <property type="entry name" value="YVTN repeat-like/Quinoprotein amine dehydrogenase"/>
    <property type="match status" value="1"/>
</dbReference>
<dbReference type="SUPFAM" id="SSF52058">
    <property type="entry name" value="L domain-like"/>
    <property type="match status" value="1"/>
</dbReference>
<dbReference type="SMART" id="SM00369">
    <property type="entry name" value="LRR_TYP"/>
    <property type="match status" value="5"/>
</dbReference>
<evidence type="ECO:0000256" key="4">
    <source>
        <dbReference type="SAM" id="MobiDB-lite"/>
    </source>
</evidence>
<dbReference type="InterPro" id="IPR001611">
    <property type="entry name" value="Leu-rich_rpt"/>
</dbReference>
<dbReference type="InterPro" id="IPR032675">
    <property type="entry name" value="LRR_dom_sf"/>
</dbReference>
<proteinExistence type="predicted"/>
<dbReference type="PANTHER" id="PTHR46652:SF8">
    <property type="entry name" value="LEUCINE RICH REPEAT CONTAINING 23"/>
    <property type="match status" value="1"/>
</dbReference>
<comment type="caution">
    <text evidence="5">The sequence shown here is derived from an EMBL/GenBank/DDBJ whole genome shotgun (WGS) entry which is preliminary data.</text>
</comment>
<dbReference type="PANTHER" id="PTHR46652">
    <property type="entry name" value="LEUCINE-RICH REPEAT AND IQ DOMAIN-CONTAINING PROTEIN 1-RELATED"/>
    <property type="match status" value="1"/>
</dbReference>
<dbReference type="PROSITE" id="PS51450">
    <property type="entry name" value="LRR"/>
    <property type="match status" value="5"/>
</dbReference>
<dbReference type="InterPro" id="IPR036322">
    <property type="entry name" value="WD40_repeat_dom_sf"/>
</dbReference>
<dbReference type="Pfam" id="PF08578">
    <property type="entry name" value="DUF1765"/>
    <property type="match status" value="1"/>
</dbReference>
<accession>A0A7J6N282</accession>
<dbReference type="EMBL" id="JAAPAO010000005">
    <property type="protein sequence ID" value="KAF4677945.1"/>
    <property type="molecule type" value="Genomic_DNA"/>
</dbReference>
<dbReference type="InterPro" id="IPR050836">
    <property type="entry name" value="SDS22/Internalin_LRR"/>
</dbReference>
<dbReference type="InterPro" id="IPR001680">
    <property type="entry name" value="WD40_rpt"/>
</dbReference>
<evidence type="ECO:0000313" key="5">
    <source>
        <dbReference type="EMBL" id="KAF4677945.1"/>
    </source>
</evidence>
<evidence type="ECO:0000256" key="2">
    <source>
        <dbReference type="ARBA" id="ARBA00022737"/>
    </source>
</evidence>
<dbReference type="Pfam" id="PF00400">
    <property type="entry name" value="WD40"/>
    <property type="match status" value="2"/>
</dbReference>
<feature type="compositionally biased region" description="Polar residues" evidence="4">
    <location>
        <begin position="391"/>
        <end position="400"/>
    </location>
</feature>
<sequence length="2402" mass="267682">MAAAAVDSGVVASSHLLQCESPAYTSGEIVVWAVGKNVFRYGTNTRRGKLVDEEHTEPVRAITHSNRGMWATAGDDKQVILWDEEFNTVLARYTHRKKITTAVFDHDGRLVIGDKYGEVWRLTPVEITGQNGERRVEFAQAPPNSMEPEAQSCAELLFGHLAVVTAMECVLTHGYLLTADRDEKIRMSLYPSYQVIHAFMLGNTEYVSGLHYSPQYEQIISTSADGTIRRWSLSTGEQVGTTFHVDPGNKRAVITCSAYDTTCDKIYYVCENSPSVVVTLGLPGAPDTSGEITVCPLDTGRPIQSLCLVGSLLLCVDRSTGCLFQATSGRILYQPEASVVGNSGIEAMVSYYKHTSVMVPTTDEDKSAATAQENTSTPDTSETHQGDDDSQVTIKATSSTTKREPGTSLAIAKAGPYTVAIRPIPRQITRDDLLSDGVLNRYGEVKDLRFGRGRGAAGDVMYVDYFNWKIKNFNGKMSLGTDRRHMSCHLTPTTEEMIKVIKDDLRHKRKVKLEKANAAAAESQAKRRNVFRQMLGVSKDSDDREDARLPMDAKSIGGVPRRRQEEAMDPSIQTLDDIHFFDSNIPHRLSTSGDPVSSSLSSGCSETDWEEANAFSKASQFSAWEVGSSSSTNKGNFTSPATASVQSSHPYTESDGQIVLGGVPKIHEPFLSSLSEMPAAEGQAISAAAAAADVKMMEFLVSISAIRISGLSSVGNYHLRLDWAEDQEHRYQTKVCTQTDQPEWPEVVSRFRWTTGTLQNKNFVLKVMRIEYSGDDVEEDEDEYEEAAAVNRRLSTASSSVSIVAPSDSSGQQGSKEGGGRVKRRIGTTVASCSIAIGDIATGPVHHDWAMKVKSTEDSSQCRVQMNINVEQMCDMQIYPIACLFEQNSNINFVISGPNPDIINEDQDNPLFAPSHHVTGSGSPCSFGASLDTAPGLPSSLDPAVIGTHDRADLQSFEWKVAFVMNHGGRSKETSFPASWSEMCTDPLWDAVNTSKLAKMLRDVLKEDGGVAGSPGVMRADGGSDMGQITRMISEKLKETNEIISSSGITSSAASKHASNGDDISDIMDLAKKIAEDEEASERDDRSNNTERAPELTSTLRESLRELVTSDDIQQAALGLLSQHHLERLGQLSRKGYSIGPVLDQDVLPIIKLRTTLENLNRHHIRIVAHCRDRTKTSSGDAISGGLKTERIFGETWVPFSKIVIHLVDTMAEAPPEGTCLDDQLTDRHHFQASVFKGDLHHAGHIVGSVACVFVFQNNPVLSQLSAGVRTERGIQRVSPIILGEISRLVDFDNLMYFDDGHADGNRIITDLPSQVRRIALNHKRLLELMFEAPQTRNTAATGTPVETLNRSAVRDLGKKLGNTTTKGTSTGGGHSRQRILEEIQRDLKACRSDGFHSSSTPDDNNDVAVHESRSFVYPSEDSLLMAQHVFVNLSNHILEHAEKLPWEVQQSYYAVLQLIFRRQEMDFPMLLPESLLPSATESISRASAELRFLSTAISKGRAIYVDASNDNANGTTIVHKESLKSTRNTQRLEASDIALLKDLAKRCEEEYPRLHSALCESVELGVEMSKIVGGKSTGNAIGEEDNELTGECRRKRKNKGNGGDLVSSQYGSIIDRILTCTCRSASPSPPSNSRSKFVPRSRLLTPEEARSVLLVHRKMRTCRQVWLLLHKLLDHTLSWMNQKFEPNVDVRKYLTIFMAILYFRIPKFGLELLSAILPPKDQNQHVSAEEWRGTAFDIDAVSLRMNQTWYPVCDFKLVLDWSSFHELVDNYWGRESLLHDLHIQQQRMGQRSSFEDSRWRRLIGLRTRCFHSFLINWTKNVRQTLGGVAVPRAIHWHTIPGYIWMVKAVVLDIQRYSPTLTGLPDGLVSACGALLAVNPRLLSAFIKACWLRTNVYVQSSVYDALTYVDFWLTVHFAILPDNFDHRFTLIGIRRILVQSDLVSTKAQCLWLLYRNLQSFGGHHREAIVSGILLHPKYGPGLFLHWCPLVRKLYQLVLLFQVIHAHKVTQEICPPILRSTLQDEFGIVEDCQQDSPQAPMREHLSTRKYEADRHLRAYVQYANVEFNQVLKSYAIWFDIVSPDNAANDGATIYRLGEDVELTEDQEEIDVSYLRVAKLENLEKCRKLKSLKLIANEIRKLEGLDGCTELEHLELYQNQIKVMENINHLVHLRVLDLSFNKIREIQGISNLKNLEKLYLANNKISSMDSIPYLPNLTLLELGSNKIRKIENLHNLPKLQELWIGRNKIESLACDEVPESLRIVSMSSNRVTEWTVPEGMHSVLESKAIEQLHLAHNQMPSLPADSHILTDLPRLWELDLAGNVMTAIPPLPTSIAELWMNDNSVEGLSSVCEALKKLPNLATVYLERNPCQTDAPPLYVLTICRIFNYACWNPEYLAVKFAVV</sequence>
<keyword evidence="1" id="KW-0433">Leucine-rich repeat</keyword>
<feature type="region of interest" description="Disordered" evidence="4">
    <location>
        <begin position="629"/>
        <end position="653"/>
    </location>
</feature>
<keyword evidence="2" id="KW-0677">Repeat</keyword>
<dbReference type="Proteomes" id="UP000591131">
    <property type="component" value="Unassembled WGS sequence"/>
</dbReference>
<keyword evidence="3" id="KW-0853">WD repeat</keyword>
<feature type="compositionally biased region" description="Polar residues" evidence="4">
    <location>
        <begin position="369"/>
        <end position="380"/>
    </location>
</feature>
<keyword evidence="6" id="KW-1185">Reference proteome</keyword>
<name>A0A7J6N282_PERCH</name>
<dbReference type="Gene3D" id="3.80.10.10">
    <property type="entry name" value="Ribonuclease Inhibitor"/>
    <property type="match status" value="1"/>
</dbReference>
<dbReference type="SMART" id="SM00365">
    <property type="entry name" value="LRR_SD22"/>
    <property type="match status" value="8"/>
</dbReference>
<gene>
    <name evidence="5" type="primary">WDR4</name>
    <name evidence="5" type="ORF">FOL47_008049</name>
</gene>
<dbReference type="InterPro" id="IPR013887">
    <property type="entry name" value="UPF0592"/>
</dbReference>
<reference evidence="5 6" key="1">
    <citation type="submission" date="2020-04" db="EMBL/GenBank/DDBJ databases">
        <title>Perkinsus chesapeaki whole genome sequence.</title>
        <authorList>
            <person name="Bogema D.R."/>
        </authorList>
    </citation>
    <scope>NUCLEOTIDE SEQUENCE [LARGE SCALE GENOMIC DNA]</scope>
    <source>
        <strain evidence="5">ATCC PRA-425</strain>
    </source>
</reference>